<evidence type="ECO:0000313" key="1">
    <source>
        <dbReference type="EMBL" id="EIY90119.1"/>
    </source>
</evidence>
<dbReference type="HOGENOM" id="CLU_1048294_0_0_10"/>
<dbReference type="Proteomes" id="UP000003879">
    <property type="component" value="Unassembled WGS sequence"/>
</dbReference>
<dbReference type="Gene3D" id="2.60.40.2630">
    <property type="match status" value="1"/>
</dbReference>
<evidence type="ECO:0008006" key="3">
    <source>
        <dbReference type="Google" id="ProtNLM"/>
    </source>
</evidence>
<reference evidence="1 2" key="1">
    <citation type="submission" date="2012-02" db="EMBL/GenBank/DDBJ databases">
        <title>The Genome Sequence of Bacteroides fragilis CL07T12C05.</title>
        <authorList>
            <consortium name="The Broad Institute Genome Sequencing Platform"/>
            <person name="Earl A."/>
            <person name="Ward D."/>
            <person name="Feldgarden M."/>
            <person name="Gevers D."/>
            <person name="Zitomersky N.L."/>
            <person name="Coyne M.J."/>
            <person name="Comstock L.E."/>
            <person name="Young S.K."/>
            <person name="Zeng Q."/>
            <person name="Gargeya S."/>
            <person name="Fitzgerald M."/>
            <person name="Haas B."/>
            <person name="Abouelleil A."/>
            <person name="Alvarado L."/>
            <person name="Arachchi H.M."/>
            <person name="Berlin A."/>
            <person name="Chapman S.B."/>
            <person name="Gearin G."/>
            <person name="Goldberg J."/>
            <person name="Griggs A."/>
            <person name="Gujja S."/>
            <person name="Hansen M."/>
            <person name="Heiman D."/>
            <person name="Howarth C."/>
            <person name="Larimer J."/>
            <person name="Lui A."/>
            <person name="MacDonald P.J.P."/>
            <person name="McCowen C."/>
            <person name="Montmayeur A."/>
            <person name="Murphy C."/>
            <person name="Neiman D."/>
            <person name="Pearson M."/>
            <person name="Priest M."/>
            <person name="Roberts A."/>
            <person name="Saif S."/>
            <person name="Shea T."/>
            <person name="Sisk P."/>
            <person name="Stolte C."/>
            <person name="Sykes S."/>
            <person name="Wortman J."/>
            <person name="Nusbaum C."/>
            <person name="Birren B."/>
        </authorList>
    </citation>
    <scope>NUCLEOTIDE SEQUENCE [LARGE SCALE GENOMIC DNA]</scope>
    <source>
        <strain evidence="1 2">CL07T12C05</strain>
    </source>
</reference>
<proteinExistence type="predicted"/>
<protein>
    <recommendedName>
        <fullName evidence="3">Fimbrillin family protein</fullName>
    </recommendedName>
</protein>
<dbReference type="CDD" id="cd13120">
    <property type="entry name" value="BF2867_like_N"/>
    <property type="match status" value="1"/>
</dbReference>
<accession>A0A0E2AK36</accession>
<dbReference type="RefSeq" id="WP_005797329.1">
    <property type="nucleotide sequence ID" value="NZ_JH724218.1"/>
</dbReference>
<comment type="caution">
    <text evidence="1">The sequence shown here is derived from an EMBL/GenBank/DDBJ whole genome shotgun (WGS) entry which is preliminary data.</text>
</comment>
<dbReference type="InterPro" id="IPR025049">
    <property type="entry name" value="Mfa-like_1"/>
</dbReference>
<dbReference type="PROSITE" id="PS51257">
    <property type="entry name" value="PROKAR_LIPOPROTEIN"/>
    <property type="match status" value="1"/>
</dbReference>
<dbReference type="AlphaFoldDB" id="A0A0E2AK36"/>
<dbReference type="PATRIC" id="fig|997883.3.peg.4361"/>
<evidence type="ECO:0000313" key="2">
    <source>
        <dbReference type="Proteomes" id="UP000003879"/>
    </source>
</evidence>
<sequence>MKIKVYKHIVMFLLPAALTGCSGKEDSLPGTGEAGLEIENCFSRSTGTDTGHVPVKDFGMVLLDETGGSYTGVSNPLHVTYGESWNFPQVTLTQKTCRLFAFSPFRSIPGKEVAVSLSPQTDYLASDEVRLDWQNPQASIEMKHLLSLLAFTVDGSRACSLNVEAVPTEGTYDFTGGTLSVNEGSGTVSSKENMLLLLPGRLEERRAQIRYLDRTYDWYLPANTFEAGKRYDYALTLSKEGVLILSGVSARPWETGGDYTGTIQP</sequence>
<dbReference type="Pfam" id="PF13149">
    <property type="entry name" value="Mfa_like_1"/>
    <property type="match status" value="1"/>
</dbReference>
<dbReference type="CDD" id="cd13121">
    <property type="entry name" value="BF2867_like_C"/>
    <property type="match status" value="1"/>
</dbReference>
<dbReference type="EMBL" id="AGXN01000023">
    <property type="protein sequence ID" value="EIY90119.1"/>
    <property type="molecule type" value="Genomic_DNA"/>
</dbReference>
<gene>
    <name evidence="1" type="ORF">HMPREF1056_04126</name>
</gene>
<name>A0A0E2AK36_BACFG</name>
<organism evidence="1 2">
    <name type="scientific">Bacteroides fragilis CL07T12C05</name>
    <dbReference type="NCBI Taxonomy" id="997883"/>
    <lineage>
        <taxon>Bacteria</taxon>
        <taxon>Pseudomonadati</taxon>
        <taxon>Bacteroidota</taxon>
        <taxon>Bacteroidia</taxon>
        <taxon>Bacteroidales</taxon>
        <taxon>Bacteroidaceae</taxon>
        <taxon>Bacteroides</taxon>
    </lineage>
</organism>